<protein>
    <recommendedName>
        <fullName evidence="1">eCIS core domain-containing protein</fullName>
    </recommendedName>
</protein>
<feature type="domain" description="eCIS core" evidence="1">
    <location>
        <begin position="120"/>
        <end position="196"/>
    </location>
</feature>
<organism evidence="2 3">
    <name type="scientific">Chryseobacterium gambrini</name>
    <dbReference type="NCBI Taxonomy" id="373672"/>
    <lineage>
        <taxon>Bacteria</taxon>
        <taxon>Pseudomonadati</taxon>
        <taxon>Bacteroidota</taxon>
        <taxon>Flavobacteriia</taxon>
        <taxon>Flavobacteriales</taxon>
        <taxon>Weeksellaceae</taxon>
        <taxon>Chryseobacterium group</taxon>
        <taxon>Chryseobacterium</taxon>
    </lineage>
</organism>
<dbReference type="Proteomes" id="UP000185781">
    <property type="component" value="Unassembled WGS sequence"/>
</dbReference>
<proteinExistence type="predicted"/>
<dbReference type="RefSeq" id="WP_076390639.1">
    <property type="nucleotide sequence ID" value="NZ_FTOV01000002.1"/>
</dbReference>
<name>A0A1N7L9W7_9FLAO</name>
<dbReference type="STRING" id="373672.SAMN05421785_10284"/>
<evidence type="ECO:0000259" key="1">
    <source>
        <dbReference type="Pfam" id="PF13699"/>
    </source>
</evidence>
<evidence type="ECO:0000313" key="3">
    <source>
        <dbReference type="Proteomes" id="UP000185781"/>
    </source>
</evidence>
<gene>
    <name evidence="2" type="ORF">SAMN05421785_10284</name>
</gene>
<dbReference type="EMBL" id="FTOV01000002">
    <property type="protein sequence ID" value="SIS70628.1"/>
    <property type="molecule type" value="Genomic_DNA"/>
</dbReference>
<reference evidence="2 3" key="1">
    <citation type="submission" date="2017-01" db="EMBL/GenBank/DDBJ databases">
        <authorList>
            <person name="Mah S.A."/>
            <person name="Swanson W.J."/>
            <person name="Moy G.W."/>
            <person name="Vacquier V.D."/>
        </authorList>
    </citation>
    <scope>NUCLEOTIDE SEQUENCE [LARGE SCALE GENOMIC DNA]</scope>
    <source>
        <strain evidence="2 3">DSM 18014</strain>
    </source>
</reference>
<dbReference type="Pfam" id="PF13699">
    <property type="entry name" value="eCIS_core"/>
    <property type="match status" value="1"/>
</dbReference>
<evidence type="ECO:0000313" key="2">
    <source>
        <dbReference type="EMBL" id="SIS70628.1"/>
    </source>
</evidence>
<dbReference type="OrthoDB" id="4317910at2"/>
<sequence>MKTNQLQERPSLLKSNISFFKPHIQKKLSVGSANDSYEVEADRVADKVMKMSEPSPKVTHTGALLQKKCATCEQEEKLRMKPLAESISPFIQRSSSENGGVTPDHVENQINSSKGGGNMMDHETKNFMESRFGTDFSNVKIHTGSEAVQMSRDLNAQAFTVGSDIYFNEGKYNPNSDSGKHLLAHELTHTVQQSGGIGRKVQKLSDPDCDTTNILPLAGGCRDCFHNTCYSETFIPALSSALNISVSVDYCEDPGNIGPEDFSIQVFKCMSYRRDRYIGDKRLAEENIPSTRSFSIASVTPGDKYYIKIYSRSNWGLSATYNISQ</sequence>
<dbReference type="InterPro" id="IPR025295">
    <property type="entry name" value="eCIS_core_dom"/>
</dbReference>
<accession>A0A1N7L9W7</accession>
<dbReference type="AlphaFoldDB" id="A0A1N7L9W7"/>